<organism evidence="3 4">
    <name type="scientific">Flammeovirga pacifica</name>
    <dbReference type="NCBI Taxonomy" id="915059"/>
    <lineage>
        <taxon>Bacteria</taxon>
        <taxon>Pseudomonadati</taxon>
        <taxon>Bacteroidota</taxon>
        <taxon>Cytophagia</taxon>
        <taxon>Cytophagales</taxon>
        <taxon>Flammeovirgaceae</taxon>
        <taxon>Flammeovirga</taxon>
    </lineage>
</organism>
<evidence type="ECO:0000313" key="3">
    <source>
        <dbReference type="EMBL" id="OHX64779.1"/>
    </source>
</evidence>
<proteinExistence type="predicted"/>
<sequence>MKNILYILSLLVCTIGYAQDPNALLKKIDQNMYTKTKVSTTKMIVYGKRKTKEIVSKGYTRGTKDSFSEYLSPAREKGTKMLKLDDKLWIYSPSSDRTIQISGHMLRQSVNGSDMSYEDMMQEKKLVDMYTPKITGQEEMNGEQCYILELNAKTENVTYQKIKMWVDINHTVPMRQDLFAKSGQLLKTINMSDIRKVGDRYYPFKMNYKDVLKDGKGTDFVVLEMENNVEIPDHIFNKSNLKK</sequence>
<reference evidence="3 4" key="1">
    <citation type="journal article" date="2012" name="Int. J. Syst. Evol. Microbiol.">
        <title>Flammeovirga pacifica sp. nov., isolated from deep-sea sediment.</title>
        <authorList>
            <person name="Xu H."/>
            <person name="Fu Y."/>
            <person name="Yang N."/>
            <person name="Ding Z."/>
            <person name="Lai Q."/>
            <person name="Zeng R."/>
        </authorList>
    </citation>
    <scope>NUCLEOTIDE SEQUENCE [LARGE SCALE GENOMIC DNA]</scope>
    <source>
        <strain evidence="4">DSM 24597 / LMG 26175 / WPAGA1</strain>
    </source>
</reference>
<dbReference type="STRING" id="915059.NH26_21655"/>
<keyword evidence="3" id="KW-0449">Lipoprotein</keyword>
<dbReference type="PANTHER" id="PTHR37507:SF2">
    <property type="entry name" value="SPORULATION PROTEIN YDCC"/>
    <property type="match status" value="1"/>
</dbReference>
<feature type="signal peptide" evidence="1">
    <location>
        <begin position="1"/>
        <end position="18"/>
    </location>
</feature>
<dbReference type="EMBL" id="JRYR02000002">
    <property type="protein sequence ID" value="OHX64779.1"/>
    <property type="molecule type" value="Genomic_DNA"/>
</dbReference>
<dbReference type="InterPro" id="IPR033399">
    <property type="entry name" value="TP_0789-like"/>
</dbReference>
<dbReference type="PANTHER" id="PTHR37507">
    <property type="entry name" value="SPORULATION PROTEIN YDCC"/>
    <property type="match status" value="1"/>
</dbReference>
<feature type="domain" description="Uncharacterized protein TP-0789" evidence="2">
    <location>
        <begin position="63"/>
        <end position="243"/>
    </location>
</feature>
<keyword evidence="4" id="KW-1185">Reference proteome</keyword>
<name>A0A1S1YUS3_FLAPC</name>
<dbReference type="InterPro" id="IPR052944">
    <property type="entry name" value="Sporulation_related"/>
</dbReference>
<evidence type="ECO:0000259" key="2">
    <source>
        <dbReference type="Pfam" id="PF17131"/>
    </source>
</evidence>
<dbReference type="AlphaFoldDB" id="A0A1S1YUS3"/>
<dbReference type="RefSeq" id="WP_044221166.1">
    <property type="nucleotide sequence ID" value="NZ_JRYR02000002.1"/>
</dbReference>
<dbReference type="CDD" id="cd16329">
    <property type="entry name" value="LolA_like"/>
    <property type="match status" value="1"/>
</dbReference>
<protein>
    <submittedName>
        <fullName evidence="3">Outer membrane lipoprotein-sorting protein</fullName>
    </submittedName>
</protein>
<accession>A0A1S1YUS3</accession>
<dbReference type="OrthoDB" id="9803781at2"/>
<evidence type="ECO:0000313" key="4">
    <source>
        <dbReference type="Proteomes" id="UP000179797"/>
    </source>
</evidence>
<comment type="caution">
    <text evidence="3">The sequence shown here is derived from an EMBL/GenBank/DDBJ whole genome shotgun (WGS) entry which is preliminary data.</text>
</comment>
<evidence type="ECO:0000256" key="1">
    <source>
        <dbReference type="SAM" id="SignalP"/>
    </source>
</evidence>
<dbReference type="Gene3D" id="2.50.20.10">
    <property type="entry name" value="Lipoprotein localisation LolA/LolB/LppX"/>
    <property type="match status" value="1"/>
</dbReference>
<dbReference type="Proteomes" id="UP000179797">
    <property type="component" value="Unassembled WGS sequence"/>
</dbReference>
<feature type="chain" id="PRO_5010233211" evidence="1">
    <location>
        <begin position="19"/>
        <end position="243"/>
    </location>
</feature>
<dbReference type="Pfam" id="PF17131">
    <property type="entry name" value="LolA_like"/>
    <property type="match status" value="1"/>
</dbReference>
<gene>
    <name evidence="3" type="ORF">NH26_21655</name>
</gene>
<keyword evidence="1" id="KW-0732">Signal</keyword>